<name>A0A251TUQ3_HELAN</name>
<sequence length="138" mass="16225">MKLSEPCDLDKSFAISQSIQAKGWIRRIRIRKVKSQQLGCAWFQMLFQRTTTTRPQIESWKEMKSINDWRRNLQFNHQLTHAVLSCSSSSESALRKNFKSYGAWQRDFIHRAVFKASKSIPEVKYLQFSCVGLPKHML</sequence>
<reference evidence="1" key="3">
    <citation type="submission" date="2020-06" db="EMBL/GenBank/DDBJ databases">
        <title>Helianthus annuus Genome sequencing and assembly Release 2.</title>
        <authorList>
            <person name="Gouzy J."/>
            <person name="Langlade N."/>
            <person name="Munos S."/>
        </authorList>
    </citation>
    <scope>NUCLEOTIDE SEQUENCE</scope>
    <source>
        <tissue evidence="1">Leaves</tissue>
    </source>
</reference>
<reference evidence="2" key="2">
    <citation type="submission" date="2017-02" db="EMBL/GenBank/DDBJ databases">
        <title>Sunflower complete genome.</title>
        <authorList>
            <person name="Langlade N."/>
            <person name="Munos S."/>
        </authorList>
    </citation>
    <scope>NUCLEOTIDE SEQUENCE [LARGE SCALE GENOMIC DNA]</scope>
    <source>
        <tissue evidence="2">Leaves</tissue>
    </source>
</reference>
<evidence type="ECO:0000313" key="3">
    <source>
        <dbReference type="Proteomes" id="UP000215914"/>
    </source>
</evidence>
<keyword evidence="3" id="KW-1185">Reference proteome</keyword>
<reference evidence="1 3" key="1">
    <citation type="journal article" date="2017" name="Nature">
        <title>The sunflower genome provides insights into oil metabolism, flowering and Asterid evolution.</title>
        <authorList>
            <person name="Badouin H."/>
            <person name="Gouzy J."/>
            <person name="Grassa C.J."/>
            <person name="Murat F."/>
            <person name="Staton S.E."/>
            <person name="Cottret L."/>
            <person name="Lelandais-Briere C."/>
            <person name="Owens G.L."/>
            <person name="Carrere S."/>
            <person name="Mayjonade B."/>
            <person name="Legrand L."/>
            <person name="Gill N."/>
            <person name="Kane N.C."/>
            <person name="Bowers J.E."/>
            <person name="Hubner S."/>
            <person name="Bellec A."/>
            <person name="Berard A."/>
            <person name="Berges H."/>
            <person name="Blanchet N."/>
            <person name="Boniface M.C."/>
            <person name="Brunel D."/>
            <person name="Catrice O."/>
            <person name="Chaidir N."/>
            <person name="Claudel C."/>
            <person name="Donnadieu C."/>
            <person name="Faraut T."/>
            <person name="Fievet G."/>
            <person name="Helmstetter N."/>
            <person name="King M."/>
            <person name="Knapp S.J."/>
            <person name="Lai Z."/>
            <person name="Le Paslier M.C."/>
            <person name="Lippi Y."/>
            <person name="Lorenzon L."/>
            <person name="Mandel J.R."/>
            <person name="Marage G."/>
            <person name="Marchand G."/>
            <person name="Marquand E."/>
            <person name="Bret-Mestries E."/>
            <person name="Morien E."/>
            <person name="Nambeesan S."/>
            <person name="Nguyen T."/>
            <person name="Pegot-Espagnet P."/>
            <person name="Pouilly N."/>
            <person name="Raftis F."/>
            <person name="Sallet E."/>
            <person name="Schiex T."/>
            <person name="Thomas J."/>
            <person name="Vandecasteele C."/>
            <person name="Vares D."/>
            <person name="Vear F."/>
            <person name="Vautrin S."/>
            <person name="Crespi M."/>
            <person name="Mangin B."/>
            <person name="Burke J.M."/>
            <person name="Salse J."/>
            <person name="Munos S."/>
            <person name="Vincourt P."/>
            <person name="Rieseberg L.H."/>
            <person name="Langlade N.B."/>
        </authorList>
    </citation>
    <scope>NUCLEOTIDE SEQUENCE [LARGE SCALE GENOMIC DNA]</scope>
    <source>
        <strain evidence="3">cv. SF193</strain>
        <tissue evidence="1">Leaves</tissue>
    </source>
</reference>
<evidence type="ECO:0000313" key="1">
    <source>
        <dbReference type="EMBL" id="KAF5790380.1"/>
    </source>
</evidence>
<evidence type="ECO:0000313" key="2">
    <source>
        <dbReference type="EMBL" id="OTG14644.1"/>
    </source>
</evidence>
<dbReference type="InParanoid" id="A0A251TUQ3"/>
<dbReference type="Gramene" id="mRNA:HanXRQr2_Chr09g0382511">
    <property type="protein sequence ID" value="mRNA:HanXRQr2_Chr09g0382511"/>
    <property type="gene ID" value="HanXRQr2_Chr09g0382511"/>
</dbReference>
<organism evidence="2 3">
    <name type="scientific">Helianthus annuus</name>
    <name type="common">Common sunflower</name>
    <dbReference type="NCBI Taxonomy" id="4232"/>
    <lineage>
        <taxon>Eukaryota</taxon>
        <taxon>Viridiplantae</taxon>
        <taxon>Streptophyta</taxon>
        <taxon>Embryophyta</taxon>
        <taxon>Tracheophyta</taxon>
        <taxon>Spermatophyta</taxon>
        <taxon>Magnoliopsida</taxon>
        <taxon>eudicotyledons</taxon>
        <taxon>Gunneridae</taxon>
        <taxon>Pentapetalae</taxon>
        <taxon>asterids</taxon>
        <taxon>campanulids</taxon>
        <taxon>Asterales</taxon>
        <taxon>Asteraceae</taxon>
        <taxon>Asteroideae</taxon>
        <taxon>Heliantheae alliance</taxon>
        <taxon>Heliantheae</taxon>
        <taxon>Helianthus</taxon>
    </lineage>
</organism>
<protein>
    <submittedName>
        <fullName evidence="2">Uncharacterized protein</fullName>
    </submittedName>
</protein>
<proteinExistence type="predicted"/>
<dbReference type="Proteomes" id="UP000215914">
    <property type="component" value="Chromosome 9"/>
</dbReference>
<accession>A0A251TUQ3</accession>
<dbReference type="AlphaFoldDB" id="A0A251TUQ3"/>
<dbReference type="EMBL" id="MNCJ02000324">
    <property type="protein sequence ID" value="KAF5790380.1"/>
    <property type="molecule type" value="Genomic_DNA"/>
</dbReference>
<gene>
    <name evidence="2" type="ORF">HannXRQ_Chr09g0251751</name>
    <name evidence="1" type="ORF">HanXRQr2_Chr09g0382511</name>
</gene>
<dbReference type="EMBL" id="CM007898">
    <property type="protein sequence ID" value="OTG14644.1"/>
    <property type="molecule type" value="Genomic_DNA"/>
</dbReference>